<keyword evidence="4" id="KW-0804">Transcription</keyword>
<evidence type="ECO:0000256" key="6">
    <source>
        <dbReference type="SAM" id="MobiDB-lite"/>
    </source>
</evidence>
<dbReference type="SMART" id="SM00066">
    <property type="entry name" value="GAL4"/>
    <property type="match status" value="1"/>
</dbReference>
<keyword evidence="9" id="KW-1185">Reference proteome</keyword>
<evidence type="ECO:0000256" key="2">
    <source>
        <dbReference type="ARBA" id="ARBA00023015"/>
    </source>
</evidence>
<dbReference type="STRING" id="857340.A0A086T7F5"/>
<sequence length="635" mass="70688">MEATLSGFRKIQHVSRSEDKAAGPKTRACSHCARLKMKCQWPPAGAGLSGSSCARCSRMKLPCHVPVLAPRKKRGKGTRVAQLEQKIDGLVSMLAAGQHLQASGSSPSTPESQESAQVNSQTILQEKAKAQAEERPAPIPMNAAIADGGTKAYELTPGFQLTSAQAKTYLYVFRRDYAPRFPFVMISPQTTPQELFSKEICLFWAIMSTVAPLPADIQLAVKDKIRATIADHVIGRKEKRLGHLQAILVYLAWSEFQVFFESNATSLLSLAHSLVIDLKLDKSAKAMTLPPRTLLRDAWDTFKYPTVRLRPELSLEEKRALLGYYHQSSIVAELYRRGQALPWTAHFTQCCESLVEASDLQSDLQIVALVNIQRIFDRALNSLAASSGSDVVYSDPLDMALNNVRQEVEALMSRQPKIVQDDKILHLFRCSLFLRLYEPVIAMHPGSLVVSSAYSPGPLPRTDCMWRAVQASKDLLNTYLEIPPAELSFMPSTSVSLYAFGNVVTSRLLTVDVSPDWDPAIARRSFDYVGYLTRISEQYETADRLAEENGWRRRVLDNGMVSFSKFSGKMQWILQWYISRVDPEQQGTQSATADGVNASAAADQSWADVSFENAWQDLMSFHDPSLFDSVGFDTF</sequence>
<evidence type="ECO:0000256" key="5">
    <source>
        <dbReference type="ARBA" id="ARBA00023242"/>
    </source>
</evidence>
<dbReference type="GO" id="GO:0005634">
    <property type="term" value="C:nucleus"/>
    <property type="evidence" value="ECO:0007669"/>
    <property type="project" value="UniProtKB-SubCell"/>
</dbReference>
<reference evidence="9" key="1">
    <citation type="journal article" date="2014" name="Genome Announc.">
        <title>Genome sequence and annotation of Acremonium chrysogenum, producer of the beta-lactam antibiotic cephalosporin C.</title>
        <authorList>
            <person name="Terfehr D."/>
            <person name="Dahlmann T.A."/>
            <person name="Specht T."/>
            <person name="Zadra I."/>
            <person name="Kuernsteiner H."/>
            <person name="Kueck U."/>
        </authorList>
    </citation>
    <scope>NUCLEOTIDE SEQUENCE [LARGE SCALE GENOMIC DNA]</scope>
    <source>
        <strain evidence="9">ATCC 11550 / CBS 779.69 / DSM 880 / IAM 14645 / JCM 23072 / IMI 49137</strain>
    </source>
</reference>
<dbReference type="GO" id="GO:0000976">
    <property type="term" value="F:transcription cis-regulatory region binding"/>
    <property type="evidence" value="ECO:0007669"/>
    <property type="project" value="TreeGrafter"/>
</dbReference>
<evidence type="ECO:0000313" key="9">
    <source>
        <dbReference type="Proteomes" id="UP000029964"/>
    </source>
</evidence>
<dbReference type="PANTHER" id="PTHR31845:SF10">
    <property type="entry name" value="ZN(II)2CYS6 TRANSCRIPTION FACTOR (EUROFUNG)"/>
    <property type="match status" value="1"/>
</dbReference>
<evidence type="ECO:0000256" key="3">
    <source>
        <dbReference type="ARBA" id="ARBA00023125"/>
    </source>
</evidence>
<feature type="region of interest" description="Disordered" evidence="6">
    <location>
        <begin position="99"/>
        <end position="121"/>
    </location>
</feature>
<evidence type="ECO:0000259" key="7">
    <source>
        <dbReference type="SMART" id="SM00066"/>
    </source>
</evidence>
<feature type="compositionally biased region" description="Polar residues" evidence="6">
    <location>
        <begin position="100"/>
        <end position="121"/>
    </location>
</feature>
<dbReference type="Gene3D" id="4.10.240.10">
    <property type="entry name" value="Zn(2)-C6 fungal-type DNA-binding domain"/>
    <property type="match status" value="1"/>
</dbReference>
<dbReference type="CDD" id="cd00067">
    <property type="entry name" value="GAL4"/>
    <property type="match status" value="1"/>
</dbReference>
<keyword evidence="3" id="KW-0238">DNA-binding</keyword>
<keyword evidence="5" id="KW-0539">Nucleus</keyword>
<dbReference type="SUPFAM" id="SSF57701">
    <property type="entry name" value="Zn2/Cys6 DNA-binding domain"/>
    <property type="match status" value="1"/>
</dbReference>
<dbReference type="Proteomes" id="UP000029964">
    <property type="component" value="Unassembled WGS sequence"/>
</dbReference>
<gene>
    <name evidence="8" type="ORF">ACRE_038710</name>
</gene>
<comment type="subcellular location">
    <subcellularLocation>
        <location evidence="1">Nucleus</location>
    </subcellularLocation>
</comment>
<dbReference type="InterPro" id="IPR001138">
    <property type="entry name" value="Zn2Cys6_DnaBD"/>
</dbReference>
<evidence type="ECO:0000256" key="4">
    <source>
        <dbReference type="ARBA" id="ARBA00023163"/>
    </source>
</evidence>
<name>A0A086T7F5_HAPC1</name>
<dbReference type="InterPro" id="IPR036864">
    <property type="entry name" value="Zn2-C6_fun-type_DNA-bd_sf"/>
</dbReference>
<dbReference type="GO" id="GO:0000981">
    <property type="term" value="F:DNA-binding transcription factor activity, RNA polymerase II-specific"/>
    <property type="evidence" value="ECO:0007669"/>
    <property type="project" value="InterPro"/>
</dbReference>
<feature type="domain" description="Zn(2)-C6 fungal-type" evidence="7">
    <location>
        <begin position="23"/>
        <end position="74"/>
    </location>
</feature>
<dbReference type="GO" id="GO:0008270">
    <property type="term" value="F:zinc ion binding"/>
    <property type="evidence" value="ECO:0007669"/>
    <property type="project" value="InterPro"/>
</dbReference>
<evidence type="ECO:0000313" key="8">
    <source>
        <dbReference type="EMBL" id="KFH45287.1"/>
    </source>
</evidence>
<comment type="caution">
    <text evidence="8">The sequence shown here is derived from an EMBL/GenBank/DDBJ whole genome shotgun (WGS) entry which is preliminary data.</text>
</comment>
<accession>A0A086T7F5</accession>
<protein>
    <recommendedName>
        <fullName evidence="7">Zn(2)-C6 fungal-type domain-containing protein</fullName>
    </recommendedName>
</protein>
<keyword evidence="2" id="KW-0805">Transcription regulation</keyword>
<proteinExistence type="predicted"/>
<evidence type="ECO:0000256" key="1">
    <source>
        <dbReference type="ARBA" id="ARBA00004123"/>
    </source>
</evidence>
<organism evidence="8 9">
    <name type="scientific">Hapsidospora chrysogenum (strain ATCC 11550 / CBS 779.69 / DSM 880 / IAM 14645 / JCM 23072 / IMI 49137)</name>
    <name type="common">Acremonium chrysogenum</name>
    <dbReference type="NCBI Taxonomy" id="857340"/>
    <lineage>
        <taxon>Eukaryota</taxon>
        <taxon>Fungi</taxon>
        <taxon>Dikarya</taxon>
        <taxon>Ascomycota</taxon>
        <taxon>Pezizomycotina</taxon>
        <taxon>Sordariomycetes</taxon>
        <taxon>Hypocreomycetidae</taxon>
        <taxon>Hypocreales</taxon>
        <taxon>Bionectriaceae</taxon>
        <taxon>Hapsidospora</taxon>
    </lineage>
</organism>
<dbReference type="PANTHER" id="PTHR31845">
    <property type="entry name" value="FINGER DOMAIN PROTEIN, PUTATIVE-RELATED"/>
    <property type="match status" value="1"/>
</dbReference>
<dbReference type="HOGENOM" id="CLU_006524_4_1_1"/>
<dbReference type="OrthoDB" id="5217604at2759"/>
<dbReference type="EMBL" id="JPKY01000034">
    <property type="protein sequence ID" value="KFH45287.1"/>
    <property type="molecule type" value="Genomic_DNA"/>
</dbReference>
<dbReference type="InterPro" id="IPR051089">
    <property type="entry name" value="prtT"/>
</dbReference>
<dbReference type="AlphaFoldDB" id="A0A086T7F5"/>